<dbReference type="CDD" id="cd02440">
    <property type="entry name" value="AdoMet_MTases"/>
    <property type="match status" value="1"/>
</dbReference>
<keyword evidence="1" id="KW-0489">Methyltransferase</keyword>
<proteinExistence type="predicted"/>
<gene>
    <name evidence="5" type="ORF">GCM10011511_17680</name>
</gene>
<dbReference type="EMBL" id="BMJC01000002">
    <property type="protein sequence ID" value="GGA94834.1"/>
    <property type="molecule type" value="Genomic_DNA"/>
</dbReference>
<protein>
    <recommendedName>
        <fullName evidence="4">Methyltransferase type 11 domain-containing protein</fullName>
    </recommendedName>
</protein>
<reference evidence="5" key="1">
    <citation type="journal article" date="2014" name="Int. J. Syst. Evol. Microbiol.">
        <title>Complete genome sequence of Corynebacterium casei LMG S-19264T (=DSM 44701T), isolated from a smear-ripened cheese.</title>
        <authorList>
            <consortium name="US DOE Joint Genome Institute (JGI-PGF)"/>
            <person name="Walter F."/>
            <person name="Albersmeier A."/>
            <person name="Kalinowski J."/>
            <person name="Ruckert C."/>
        </authorList>
    </citation>
    <scope>NUCLEOTIDE SEQUENCE</scope>
    <source>
        <strain evidence="5">CGMCC 1.15448</strain>
    </source>
</reference>
<keyword evidence="3" id="KW-0949">S-adenosyl-L-methionine</keyword>
<dbReference type="AlphaFoldDB" id="A0A8J2UBM5"/>
<accession>A0A8J2UBM5</accession>
<evidence type="ECO:0000256" key="2">
    <source>
        <dbReference type="ARBA" id="ARBA00022679"/>
    </source>
</evidence>
<evidence type="ECO:0000259" key="4">
    <source>
        <dbReference type="Pfam" id="PF08241"/>
    </source>
</evidence>
<dbReference type="Pfam" id="PF08241">
    <property type="entry name" value="Methyltransf_11"/>
    <property type="match status" value="1"/>
</dbReference>
<keyword evidence="6" id="KW-1185">Reference proteome</keyword>
<feature type="domain" description="Methyltransferase type 11" evidence="4">
    <location>
        <begin position="62"/>
        <end position="157"/>
    </location>
</feature>
<dbReference type="Proteomes" id="UP000607559">
    <property type="component" value="Unassembled WGS sequence"/>
</dbReference>
<sequence length="313" mass="36134">MHLEIQNLNLFNMRCEEVQSIYDADYANEYNERFLLNPFSAVSTKLELSVIRNLLSEDSRWLDVGCGTGYFLSQFPGVQRAGLDLSPEMLKVALAANPDALFLRQGDFTQAIEEWNASWSLVTCMWTAYNYVDSMTDVERVVANMVAWTRPGGAVFIPVMDLEDLRPNRQLPYEERADVFGGTIYLTGFTWSWREDRNDRFHKHLVAPHIEHFVHLLEPWFDNIEIVRYSPFMRGWVSRKAIVATGKRSKYDDENKAAVRWQPIPPPENDEPKENGSSPLAFISHKQLLGELYLRIRSGSLIRSAARKLLKKQ</sequence>
<organism evidence="5 6">
    <name type="scientific">Puia dinghuensis</name>
    <dbReference type="NCBI Taxonomy" id="1792502"/>
    <lineage>
        <taxon>Bacteria</taxon>
        <taxon>Pseudomonadati</taxon>
        <taxon>Bacteroidota</taxon>
        <taxon>Chitinophagia</taxon>
        <taxon>Chitinophagales</taxon>
        <taxon>Chitinophagaceae</taxon>
        <taxon>Puia</taxon>
    </lineage>
</organism>
<dbReference type="InterPro" id="IPR013216">
    <property type="entry name" value="Methyltransf_11"/>
</dbReference>
<evidence type="ECO:0000313" key="5">
    <source>
        <dbReference type="EMBL" id="GGA94834.1"/>
    </source>
</evidence>
<dbReference type="SUPFAM" id="SSF53335">
    <property type="entry name" value="S-adenosyl-L-methionine-dependent methyltransferases"/>
    <property type="match status" value="1"/>
</dbReference>
<dbReference type="GO" id="GO:0008757">
    <property type="term" value="F:S-adenosylmethionine-dependent methyltransferase activity"/>
    <property type="evidence" value="ECO:0007669"/>
    <property type="project" value="InterPro"/>
</dbReference>
<evidence type="ECO:0000313" key="6">
    <source>
        <dbReference type="Proteomes" id="UP000607559"/>
    </source>
</evidence>
<dbReference type="PANTHER" id="PTHR43464">
    <property type="entry name" value="METHYLTRANSFERASE"/>
    <property type="match status" value="1"/>
</dbReference>
<evidence type="ECO:0000256" key="3">
    <source>
        <dbReference type="ARBA" id="ARBA00022691"/>
    </source>
</evidence>
<dbReference type="Gene3D" id="3.40.50.150">
    <property type="entry name" value="Vaccinia Virus protein VP39"/>
    <property type="match status" value="1"/>
</dbReference>
<dbReference type="GO" id="GO:0032259">
    <property type="term" value="P:methylation"/>
    <property type="evidence" value="ECO:0007669"/>
    <property type="project" value="UniProtKB-KW"/>
</dbReference>
<reference evidence="5" key="2">
    <citation type="submission" date="2020-09" db="EMBL/GenBank/DDBJ databases">
        <authorList>
            <person name="Sun Q."/>
            <person name="Zhou Y."/>
        </authorList>
    </citation>
    <scope>NUCLEOTIDE SEQUENCE</scope>
    <source>
        <strain evidence="5">CGMCC 1.15448</strain>
    </source>
</reference>
<keyword evidence="2" id="KW-0808">Transferase</keyword>
<name>A0A8J2UBM5_9BACT</name>
<dbReference type="InterPro" id="IPR029063">
    <property type="entry name" value="SAM-dependent_MTases_sf"/>
</dbReference>
<evidence type="ECO:0000256" key="1">
    <source>
        <dbReference type="ARBA" id="ARBA00022603"/>
    </source>
</evidence>
<comment type="caution">
    <text evidence="5">The sequence shown here is derived from an EMBL/GenBank/DDBJ whole genome shotgun (WGS) entry which is preliminary data.</text>
</comment>
<dbReference type="PANTHER" id="PTHR43464:SF19">
    <property type="entry name" value="UBIQUINONE BIOSYNTHESIS O-METHYLTRANSFERASE, MITOCHONDRIAL"/>
    <property type="match status" value="1"/>
</dbReference>